<dbReference type="EMBL" id="DXHL01000023">
    <property type="protein sequence ID" value="HIW10854.1"/>
    <property type="molecule type" value="Genomic_DNA"/>
</dbReference>
<sequence>MEIPEPVTEAANELIESFGGSIRYLGPYEGADVYLYQFPDAAEVGFPILFLWKDGTVREVQGFDSLSIIEQLVED</sequence>
<proteinExistence type="predicted"/>
<gene>
    <name evidence="1" type="ORF">H9888_05050</name>
</gene>
<evidence type="ECO:0000313" key="1">
    <source>
        <dbReference type="EMBL" id="HIW10854.1"/>
    </source>
</evidence>
<protein>
    <submittedName>
        <fullName evidence="1">Uncharacterized protein</fullName>
    </submittedName>
</protein>
<evidence type="ECO:0000313" key="2">
    <source>
        <dbReference type="Proteomes" id="UP000823926"/>
    </source>
</evidence>
<dbReference type="Proteomes" id="UP000823926">
    <property type="component" value="Unassembled WGS sequence"/>
</dbReference>
<reference evidence="1" key="1">
    <citation type="journal article" date="2021" name="PeerJ">
        <title>Extensive microbial diversity within the chicken gut microbiome revealed by metagenomics and culture.</title>
        <authorList>
            <person name="Gilroy R."/>
            <person name="Ravi A."/>
            <person name="Getino M."/>
            <person name="Pursley I."/>
            <person name="Horton D.L."/>
            <person name="Alikhan N.F."/>
            <person name="Baker D."/>
            <person name="Gharbi K."/>
            <person name="Hall N."/>
            <person name="Watson M."/>
            <person name="Adriaenssens E.M."/>
            <person name="Foster-Nyarko E."/>
            <person name="Jarju S."/>
            <person name="Secka A."/>
            <person name="Antonio M."/>
            <person name="Oren A."/>
            <person name="Chaudhuri R.R."/>
            <person name="La Ragione R."/>
            <person name="Hildebrand F."/>
            <person name="Pallen M.J."/>
        </authorList>
    </citation>
    <scope>NUCLEOTIDE SEQUENCE</scope>
    <source>
        <strain evidence="1">ChiBcec15-1070</strain>
    </source>
</reference>
<accession>A0A9D1QDZ7</accession>
<comment type="caution">
    <text evidence="1">The sequence shown here is derived from an EMBL/GenBank/DDBJ whole genome shotgun (WGS) entry which is preliminary data.</text>
</comment>
<reference evidence="1" key="2">
    <citation type="submission" date="2021-04" db="EMBL/GenBank/DDBJ databases">
        <authorList>
            <person name="Gilroy R."/>
        </authorList>
    </citation>
    <scope>NUCLEOTIDE SEQUENCE</scope>
    <source>
        <strain evidence="1">ChiBcec15-1070</strain>
    </source>
</reference>
<name>A0A9D1QDZ7_9BACT</name>
<organism evidence="1 2">
    <name type="scientific">Candidatus Rikenella faecigallinarum</name>
    <dbReference type="NCBI Taxonomy" id="2838745"/>
    <lineage>
        <taxon>Bacteria</taxon>
        <taxon>Pseudomonadati</taxon>
        <taxon>Bacteroidota</taxon>
        <taxon>Bacteroidia</taxon>
        <taxon>Bacteroidales</taxon>
        <taxon>Rikenellaceae</taxon>
        <taxon>Rikenella</taxon>
    </lineage>
</organism>
<dbReference type="AlphaFoldDB" id="A0A9D1QDZ7"/>